<dbReference type="GO" id="GO:0003677">
    <property type="term" value="F:DNA binding"/>
    <property type="evidence" value="ECO:0007669"/>
    <property type="project" value="UniProtKB-KW"/>
</dbReference>
<dbReference type="Pfam" id="PF01047">
    <property type="entry name" value="MarR"/>
    <property type="match status" value="1"/>
</dbReference>
<dbReference type="PANTHER" id="PTHR42756:SF1">
    <property type="entry name" value="TRANSCRIPTIONAL REPRESSOR OF EMRAB OPERON"/>
    <property type="match status" value="1"/>
</dbReference>
<dbReference type="RefSeq" id="WP_092987055.1">
    <property type="nucleotide sequence ID" value="NZ_FNFY01000018.1"/>
</dbReference>
<accession>A0A1G9GP93</accession>
<dbReference type="AlphaFoldDB" id="A0A1G9GP93"/>
<dbReference type="InterPro" id="IPR036388">
    <property type="entry name" value="WH-like_DNA-bd_sf"/>
</dbReference>
<name>A0A1G9GP93_9BACL</name>
<evidence type="ECO:0000256" key="2">
    <source>
        <dbReference type="ARBA" id="ARBA00023125"/>
    </source>
</evidence>
<sequence>MSDKDLIISIEKSIRYISVHVRAHGREILKEYEISPPQFVALQWVGDKEGITIGELSNRMYLAHSTTTDIVDKLEKLNLVKRYKSEKDKRLVLVKMEKTGKEIINKVINKRISYIRDITAHLDEKELDLLPEILESILRESEKNTHG</sequence>
<feature type="domain" description="HTH marR-type" evidence="4">
    <location>
        <begin position="3"/>
        <end position="139"/>
    </location>
</feature>
<dbReference type="OrthoDB" id="9790052at2"/>
<keyword evidence="6" id="KW-1185">Reference proteome</keyword>
<evidence type="ECO:0000256" key="3">
    <source>
        <dbReference type="ARBA" id="ARBA00023163"/>
    </source>
</evidence>
<gene>
    <name evidence="5" type="ORF">SAMN05216216_11842</name>
</gene>
<dbReference type="EMBL" id="FNFY01000018">
    <property type="protein sequence ID" value="SDL02499.1"/>
    <property type="molecule type" value="Genomic_DNA"/>
</dbReference>
<dbReference type="PROSITE" id="PS50995">
    <property type="entry name" value="HTH_MARR_2"/>
    <property type="match status" value="1"/>
</dbReference>
<keyword evidence="2 5" id="KW-0238">DNA-binding</keyword>
<dbReference type="SUPFAM" id="SSF46785">
    <property type="entry name" value="Winged helix' DNA-binding domain"/>
    <property type="match status" value="1"/>
</dbReference>
<dbReference type="GO" id="GO:0003700">
    <property type="term" value="F:DNA-binding transcription factor activity"/>
    <property type="evidence" value="ECO:0007669"/>
    <property type="project" value="InterPro"/>
</dbReference>
<keyword evidence="3" id="KW-0804">Transcription</keyword>
<dbReference type="Gene3D" id="1.10.10.10">
    <property type="entry name" value="Winged helix-like DNA-binding domain superfamily/Winged helix DNA-binding domain"/>
    <property type="match status" value="1"/>
</dbReference>
<evidence type="ECO:0000256" key="1">
    <source>
        <dbReference type="ARBA" id="ARBA00023015"/>
    </source>
</evidence>
<protein>
    <submittedName>
        <fullName evidence="5">DNA-binding transcriptional regulator, MarR family</fullName>
    </submittedName>
</protein>
<dbReference type="Proteomes" id="UP000199008">
    <property type="component" value="Unassembled WGS sequence"/>
</dbReference>
<evidence type="ECO:0000313" key="6">
    <source>
        <dbReference type="Proteomes" id="UP000199008"/>
    </source>
</evidence>
<evidence type="ECO:0000313" key="5">
    <source>
        <dbReference type="EMBL" id="SDL02499.1"/>
    </source>
</evidence>
<dbReference type="SMART" id="SM00347">
    <property type="entry name" value="HTH_MARR"/>
    <property type="match status" value="1"/>
</dbReference>
<keyword evidence="1" id="KW-0805">Transcription regulation</keyword>
<evidence type="ECO:0000259" key="4">
    <source>
        <dbReference type="PROSITE" id="PS50995"/>
    </source>
</evidence>
<dbReference type="InterPro" id="IPR036390">
    <property type="entry name" value="WH_DNA-bd_sf"/>
</dbReference>
<dbReference type="STRING" id="576118.SAMN05216216_11842"/>
<dbReference type="PANTHER" id="PTHR42756">
    <property type="entry name" value="TRANSCRIPTIONAL REGULATOR, MARR"/>
    <property type="match status" value="1"/>
</dbReference>
<reference evidence="6" key="1">
    <citation type="submission" date="2016-10" db="EMBL/GenBank/DDBJ databases">
        <authorList>
            <person name="Varghese N."/>
            <person name="Submissions S."/>
        </authorList>
    </citation>
    <scope>NUCLEOTIDE SEQUENCE [LARGE SCALE GENOMIC DNA]</scope>
    <source>
        <strain evidence="6">CGMCC 1.8895</strain>
    </source>
</reference>
<organism evidence="5 6">
    <name type="scientific">Lacicoccus qingdaonensis</name>
    <dbReference type="NCBI Taxonomy" id="576118"/>
    <lineage>
        <taxon>Bacteria</taxon>
        <taxon>Bacillati</taxon>
        <taxon>Bacillota</taxon>
        <taxon>Bacilli</taxon>
        <taxon>Bacillales</taxon>
        <taxon>Salinicoccaceae</taxon>
        <taxon>Lacicoccus</taxon>
    </lineage>
</organism>
<proteinExistence type="predicted"/>
<dbReference type="PRINTS" id="PR00598">
    <property type="entry name" value="HTHMARR"/>
</dbReference>
<dbReference type="InterPro" id="IPR000835">
    <property type="entry name" value="HTH_MarR-typ"/>
</dbReference>